<accession>A0AAD2FWA6</accession>
<protein>
    <submittedName>
        <fullName evidence="1">Uncharacterized protein</fullName>
    </submittedName>
</protein>
<dbReference type="Gene3D" id="3.80.10.10">
    <property type="entry name" value="Ribonuclease Inhibitor"/>
    <property type="match status" value="1"/>
</dbReference>
<dbReference type="EMBL" id="CAKOGP040001869">
    <property type="protein sequence ID" value="CAJ1954687.1"/>
    <property type="molecule type" value="Genomic_DNA"/>
</dbReference>
<evidence type="ECO:0000313" key="2">
    <source>
        <dbReference type="Proteomes" id="UP001295423"/>
    </source>
</evidence>
<proteinExistence type="predicted"/>
<reference evidence="1" key="1">
    <citation type="submission" date="2023-08" db="EMBL/GenBank/DDBJ databases">
        <authorList>
            <person name="Audoor S."/>
            <person name="Bilcke G."/>
        </authorList>
    </citation>
    <scope>NUCLEOTIDE SEQUENCE</scope>
</reference>
<dbReference type="Proteomes" id="UP001295423">
    <property type="component" value="Unassembled WGS sequence"/>
</dbReference>
<dbReference type="PANTHER" id="PTHR47679">
    <property type="entry name" value="PROTEIN TORNADO 1"/>
    <property type="match status" value="1"/>
</dbReference>
<name>A0AAD2FWA6_9STRA</name>
<comment type="caution">
    <text evidence="1">The sequence shown here is derived from an EMBL/GenBank/DDBJ whole genome shotgun (WGS) entry which is preliminary data.</text>
</comment>
<gene>
    <name evidence="1" type="ORF">CYCCA115_LOCUS15278</name>
</gene>
<dbReference type="InterPro" id="IPR032675">
    <property type="entry name" value="LRR_dom_sf"/>
</dbReference>
<dbReference type="PANTHER" id="PTHR47679:SF2">
    <property type="entry name" value="C-TERMINAL OF ROC (COR) DOMAIN-CONTAINING PROTEIN"/>
    <property type="match status" value="1"/>
</dbReference>
<dbReference type="SUPFAM" id="SSF52047">
    <property type="entry name" value="RNI-like"/>
    <property type="match status" value="1"/>
</dbReference>
<dbReference type="AlphaFoldDB" id="A0AAD2FWA6"/>
<evidence type="ECO:0000313" key="1">
    <source>
        <dbReference type="EMBL" id="CAJ1954687.1"/>
    </source>
</evidence>
<keyword evidence="2" id="KW-1185">Reference proteome</keyword>
<organism evidence="1 2">
    <name type="scientific">Cylindrotheca closterium</name>
    <dbReference type="NCBI Taxonomy" id="2856"/>
    <lineage>
        <taxon>Eukaryota</taxon>
        <taxon>Sar</taxon>
        <taxon>Stramenopiles</taxon>
        <taxon>Ochrophyta</taxon>
        <taxon>Bacillariophyta</taxon>
        <taxon>Bacillariophyceae</taxon>
        <taxon>Bacillariophycidae</taxon>
        <taxon>Bacillariales</taxon>
        <taxon>Bacillariaceae</taxon>
        <taxon>Cylindrotheca</taxon>
    </lineage>
</organism>
<sequence>MAMKLRGAIQKLTEDPELKDISLIAASDVDLEIDSFLVCLRKSRIQKVIVWTDFLSCLEEDKMLEFLQLLQHLSHLQELIFKSSSRFHVEIIPGEGLLSIREISCLKRLVFEDMQVTALQTGFIQSLSDALENHTSVQEVVLSNFFSNDWANTEDNTLDPLFLAMSTIPNLERLTFTGCGGCALNCQQVSLVSTRALAAVFQNASIKELQLSFLELDDPQFETIAMEVAKNTSINSLALDYHNLAEYGFCKLMAAMETNRHVKNLSLRSLWNIGRRGFEEAMKMLRHNYWIESLSVTASPSQQAEIDLYSRMNTAGRSLLREPGTSMSQWLDVLAANSDDIDVVRSLLKEIPDLCKVATQS</sequence>